<dbReference type="NCBIfam" id="TIGR03592">
    <property type="entry name" value="yidC_oxa1_cterm"/>
    <property type="match status" value="1"/>
</dbReference>
<keyword evidence="5" id="KW-0653">Protein transport</keyword>
<protein>
    <submittedName>
        <fullName evidence="13">YidC/Oxa1 family membrane protein insertase</fullName>
    </submittedName>
</protein>
<feature type="transmembrane region" description="Helical" evidence="11">
    <location>
        <begin position="9"/>
        <end position="31"/>
    </location>
</feature>
<keyword evidence="8" id="KW-0143">Chaperone</keyword>
<keyword evidence="14" id="KW-1185">Reference proteome</keyword>
<dbReference type="GO" id="GO:0015031">
    <property type="term" value="P:protein transport"/>
    <property type="evidence" value="ECO:0007669"/>
    <property type="project" value="UniProtKB-KW"/>
</dbReference>
<feature type="transmembrane region" description="Helical" evidence="11">
    <location>
        <begin position="288"/>
        <end position="309"/>
    </location>
</feature>
<accession>A0AB73SY27</accession>
<feature type="transmembrane region" description="Helical" evidence="11">
    <location>
        <begin position="37"/>
        <end position="57"/>
    </location>
</feature>
<evidence type="ECO:0000256" key="2">
    <source>
        <dbReference type="ARBA" id="ARBA00022448"/>
    </source>
</evidence>
<gene>
    <name evidence="13" type="ORF">C7383_12046</name>
</gene>
<evidence type="ECO:0000313" key="13">
    <source>
        <dbReference type="EMBL" id="PWJ72240.1"/>
    </source>
</evidence>
<dbReference type="Pfam" id="PF02096">
    <property type="entry name" value="60KD_IMP"/>
    <property type="match status" value="1"/>
</dbReference>
<feature type="region of interest" description="Disordered" evidence="10">
    <location>
        <begin position="359"/>
        <end position="382"/>
    </location>
</feature>
<feature type="domain" description="Membrane insertase YidC/Oxa/ALB C-terminal" evidence="12">
    <location>
        <begin position="38"/>
        <end position="324"/>
    </location>
</feature>
<organism evidence="13 14">
    <name type="scientific">Murimonas intestini</name>
    <dbReference type="NCBI Taxonomy" id="1337051"/>
    <lineage>
        <taxon>Bacteria</taxon>
        <taxon>Bacillati</taxon>
        <taxon>Bacillota</taxon>
        <taxon>Clostridia</taxon>
        <taxon>Lachnospirales</taxon>
        <taxon>Lachnospiraceae</taxon>
        <taxon>Murimonas</taxon>
    </lineage>
</organism>
<evidence type="ECO:0000256" key="10">
    <source>
        <dbReference type="SAM" id="MobiDB-lite"/>
    </source>
</evidence>
<dbReference type="RefSeq" id="WP_109748622.1">
    <property type="nucleotide sequence ID" value="NZ_JANKBI010000021.1"/>
</dbReference>
<reference evidence="13 14" key="1">
    <citation type="submission" date="2018-05" db="EMBL/GenBank/DDBJ databases">
        <authorList>
            <person name="Goeker M."/>
            <person name="Huntemann M."/>
            <person name="Clum A."/>
            <person name="Pillay M."/>
            <person name="Palaniappan K."/>
            <person name="Varghese N."/>
            <person name="Mikhailova N."/>
            <person name="Stamatis D."/>
            <person name="Reddy T."/>
            <person name="Daum C."/>
            <person name="Shapiro N."/>
            <person name="Ivanova N."/>
            <person name="Kyrpides N."/>
            <person name="Woyke T."/>
        </authorList>
    </citation>
    <scope>NUCLEOTIDE SEQUENCE [LARGE SCALE GENOMIC DNA]</scope>
    <source>
        <strain evidence="13 14">DSM 26524</strain>
    </source>
</reference>
<keyword evidence="2" id="KW-0813">Transport</keyword>
<sequence>MLLTKSTTFILGPIASVLGYIMNAIFSFLSLMTIQNIGLTIILFTFIIYMLMMPLTIKQQKFSKLSAKMNPELQAIQKKYKDKKDQASMMKMNEETQAVYGKYGVSPMGSCLQLLIQMPILFALYKVIWNVPAYVTQVKDAFIPLVDKLAGNSAAQTFLNDYAAQAQVNFEKMGFTADSIVDVLYKFKPENWTALSSQFPDLSSVIGSVQGQVDHMNYFLGLNIADSPFSIIQSGMASGAILLVIGALLVPVLAGVTQWLNTKLIPQADTGNQNTGTMGNTMKTMNTVMPIMSAVFCFTLPVGMGLYWIAGAVIRSVQQVIVNKHMDKVDVDELVKKNLDKVNKKRAKQGLPPQKITNQAKTNVKNIQNPQNSQKKQITAEERAKTIEKSTEYYKSGSAKPGSIASKARMVEQFNEKNKKK</sequence>
<dbReference type="GO" id="GO:0005886">
    <property type="term" value="C:plasma membrane"/>
    <property type="evidence" value="ECO:0007669"/>
    <property type="project" value="UniProtKB-SubCell"/>
</dbReference>
<dbReference type="GO" id="GO:0051205">
    <property type="term" value="P:protein insertion into membrane"/>
    <property type="evidence" value="ECO:0007669"/>
    <property type="project" value="TreeGrafter"/>
</dbReference>
<evidence type="ECO:0000259" key="12">
    <source>
        <dbReference type="Pfam" id="PF02096"/>
    </source>
</evidence>
<evidence type="ECO:0000256" key="9">
    <source>
        <dbReference type="RuleBase" id="RU003945"/>
    </source>
</evidence>
<comment type="subcellular location">
    <subcellularLocation>
        <location evidence="1">Cell membrane</location>
        <topology evidence="1">Multi-pass membrane protein</topology>
    </subcellularLocation>
    <subcellularLocation>
        <location evidence="9">Membrane</location>
        <topology evidence="9">Multi-pass membrane protein</topology>
    </subcellularLocation>
</comment>
<evidence type="ECO:0000256" key="7">
    <source>
        <dbReference type="ARBA" id="ARBA00023136"/>
    </source>
</evidence>
<keyword evidence="4 9" id="KW-0812">Transmembrane</keyword>
<dbReference type="EMBL" id="QGGY01000020">
    <property type="protein sequence ID" value="PWJ72240.1"/>
    <property type="molecule type" value="Genomic_DNA"/>
</dbReference>
<comment type="caution">
    <text evidence="13">The sequence shown here is derived from an EMBL/GenBank/DDBJ whole genome shotgun (WGS) entry which is preliminary data.</text>
</comment>
<proteinExistence type="inferred from homology"/>
<dbReference type="GO" id="GO:0032977">
    <property type="term" value="F:membrane insertase activity"/>
    <property type="evidence" value="ECO:0007669"/>
    <property type="project" value="InterPro"/>
</dbReference>
<evidence type="ECO:0000256" key="6">
    <source>
        <dbReference type="ARBA" id="ARBA00022989"/>
    </source>
</evidence>
<evidence type="ECO:0000313" key="14">
    <source>
        <dbReference type="Proteomes" id="UP000245412"/>
    </source>
</evidence>
<keyword evidence="6 11" id="KW-1133">Transmembrane helix</keyword>
<dbReference type="Proteomes" id="UP000245412">
    <property type="component" value="Unassembled WGS sequence"/>
</dbReference>
<dbReference type="AlphaFoldDB" id="A0AB73SY27"/>
<evidence type="ECO:0000256" key="1">
    <source>
        <dbReference type="ARBA" id="ARBA00004651"/>
    </source>
</evidence>
<keyword evidence="3" id="KW-1003">Cell membrane</keyword>
<feature type="transmembrane region" description="Helical" evidence="11">
    <location>
        <begin position="240"/>
        <end position="260"/>
    </location>
</feature>
<feature type="compositionally biased region" description="Polar residues" evidence="10">
    <location>
        <begin position="359"/>
        <end position="377"/>
    </location>
</feature>
<dbReference type="InterPro" id="IPR047196">
    <property type="entry name" value="YidC_ALB_C"/>
</dbReference>
<dbReference type="InterPro" id="IPR001708">
    <property type="entry name" value="YidC/ALB3/OXA1/COX18"/>
</dbReference>
<evidence type="ECO:0000256" key="8">
    <source>
        <dbReference type="ARBA" id="ARBA00023186"/>
    </source>
</evidence>
<evidence type="ECO:0000256" key="11">
    <source>
        <dbReference type="SAM" id="Phobius"/>
    </source>
</evidence>
<dbReference type="CDD" id="cd20070">
    <property type="entry name" value="5TM_YidC_Alb3"/>
    <property type="match status" value="1"/>
</dbReference>
<evidence type="ECO:0000256" key="4">
    <source>
        <dbReference type="ARBA" id="ARBA00022692"/>
    </source>
</evidence>
<dbReference type="InterPro" id="IPR028055">
    <property type="entry name" value="YidC/Oxa/ALB_C"/>
</dbReference>
<evidence type="ECO:0000256" key="3">
    <source>
        <dbReference type="ARBA" id="ARBA00022475"/>
    </source>
</evidence>
<keyword evidence="7 11" id="KW-0472">Membrane</keyword>
<comment type="similarity">
    <text evidence="9">Belongs to the OXA1/ALB3/YidC family.</text>
</comment>
<dbReference type="PANTHER" id="PTHR12428">
    <property type="entry name" value="OXA1"/>
    <property type="match status" value="1"/>
</dbReference>
<name>A0AB73SY27_9FIRM</name>
<dbReference type="PANTHER" id="PTHR12428:SF65">
    <property type="entry name" value="CYTOCHROME C OXIDASE ASSEMBLY PROTEIN COX18, MITOCHONDRIAL"/>
    <property type="match status" value="1"/>
</dbReference>
<evidence type="ECO:0000256" key="5">
    <source>
        <dbReference type="ARBA" id="ARBA00022927"/>
    </source>
</evidence>